<name>A0A518G389_9BACT</name>
<dbReference type="KEGG" id="ahel:Q31a_13130"/>
<keyword evidence="6" id="KW-1185">Reference proteome</keyword>
<evidence type="ECO:0000259" key="2">
    <source>
        <dbReference type="Pfam" id="PF07583"/>
    </source>
</evidence>
<feature type="region of interest" description="Disordered" evidence="1">
    <location>
        <begin position="409"/>
        <end position="430"/>
    </location>
</feature>
<sequence length="821" mass="93114">MLQQYLLMSGIQRPLRIVCGVAVFVLAMPTLGLTDEEGMSSDSLSFDRDIRPILANNCFQCHGPDAENRQADARLDIPAAMDLEEVVARITAMDADLKMPPVESNKELTELEVEKIKRWIASGAEYQEHWAFVAPQRSELPAPQPNDWSQQPIDRFVLARLQRAGLGPSPAADRRTLLRRLSLDLTGLPPTLDEIQEFVNDSSPDAIEQLVDRLLESPHFGEHMARYWLDLVRFADTNGLHHDHYREMTPYRDWVIRAFNENMPFDNFIVDQMAGDLFEQPTVDQLIASGFHRLHLIIDRGTALPEESFMRNVVDRVSSVGTAFLGLTLECAVCHDHKYDPITQRDFYQFYAFFNNLDADPETGGRRGLDFQRGLQPPYLELPTSEQTVELTRLDKELSRIRAALEQLETGSSKEARDSNVAASPTPAATEQLETLKRELVQQEERRSELIGRIPATLIMKERSEVRPTYIHVRGNYDQLGEQVERNAPSFLPPIQSESQVKTRMDLARWMVASDNPLTARVAVNRFWQQLFGIGLVKTSEDFGAQGETPSHPELLDYVTLQFIESGWDVKRLLRMIVLSKTYQQTSQAPPDRFRVDPNNRLLSRGSRYRLDAEVIRDQILAVCGLLNPTLYGKSVKPPQPAGLWEVVAMPNSYPRVYEADSGEKIYRRSIYSFWKRALPPPQMTIFDAPSRESCIARRERTNTPLQALVLMNEEQYFAAAVNYAGALLHDTSLTDRQRVQIAHESITSHLPSQASLESLVEALAQFQEIYEQDVDAAQQIAALQLRQPEMAKVEEPATRVAALAMVVHSLLNLDATRSQE</sequence>
<feature type="domain" description="Cytochrome C Planctomycete-type" evidence="4">
    <location>
        <begin position="58"/>
        <end position="102"/>
    </location>
</feature>
<dbReference type="Pfam" id="PF07583">
    <property type="entry name" value="PSCyt2"/>
    <property type="match status" value="1"/>
</dbReference>
<evidence type="ECO:0000256" key="1">
    <source>
        <dbReference type="SAM" id="MobiDB-lite"/>
    </source>
</evidence>
<dbReference type="PANTHER" id="PTHR35889">
    <property type="entry name" value="CYCLOINULO-OLIGOSACCHARIDE FRUCTANOTRANSFERASE-RELATED"/>
    <property type="match status" value="1"/>
</dbReference>
<protein>
    <recommendedName>
        <fullName evidence="7">Planctomycete cytochrome C</fullName>
    </recommendedName>
</protein>
<accession>A0A518G389</accession>
<dbReference type="PANTHER" id="PTHR35889:SF3">
    <property type="entry name" value="F-BOX DOMAIN-CONTAINING PROTEIN"/>
    <property type="match status" value="1"/>
</dbReference>
<dbReference type="EMBL" id="CP036298">
    <property type="protein sequence ID" value="QDV23020.1"/>
    <property type="molecule type" value="Genomic_DNA"/>
</dbReference>
<dbReference type="Gene3D" id="1.10.760.10">
    <property type="entry name" value="Cytochrome c-like domain"/>
    <property type="match status" value="1"/>
</dbReference>
<feature type="domain" description="DUF1553" evidence="3">
    <location>
        <begin position="503"/>
        <end position="762"/>
    </location>
</feature>
<dbReference type="GO" id="GO:0009055">
    <property type="term" value="F:electron transfer activity"/>
    <property type="evidence" value="ECO:0007669"/>
    <property type="project" value="InterPro"/>
</dbReference>
<feature type="domain" description="DUF1549" evidence="2">
    <location>
        <begin position="152"/>
        <end position="358"/>
    </location>
</feature>
<dbReference type="InterPro" id="IPR011429">
    <property type="entry name" value="Cyt_c_Planctomycete-type"/>
</dbReference>
<dbReference type="GO" id="GO:0020037">
    <property type="term" value="F:heme binding"/>
    <property type="evidence" value="ECO:0007669"/>
    <property type="project" value="InterPro"/>
</dbReference>
<dbReference type="Pfam" id="PF07587">
    <property type="entry name" value="PSD1"/>
    <property type="match status" value="1"/>
</dbReference>
<evidence type="ECO:0000313" key="5">
    <source>
        <dbReference type="EMBL" id="QDV23020.1"/>
    </source>
</evidence>
<dbReference type="SUPFAM" id="SSF46626">
    <property type="entry name" value="Cytochrome c"/>
    <property type="match status" value="1"/>
</dbReference>
<evidence type="ECO:0000259" key="4">
    <source>
        <dbReference type="Pfam" id="PF07635"/>
    </source>
</evidence>
<dbReference type="InterPro" id="IPR036909">
    <property type="entry name" value="Cyt_c-like_dom_sf"/>
</dbReference>
<dbReference type="InterPro" id="IPR011444">
    <property type="entry name" value="DUF1549"/>
</dbReference>
<dbReference type="RefSeq" id="WP_231691082.1">
    <property type="nucleotide sequence ID" value="NZ_CP036298.1"/>
</dbReference>
<dbReference type="Proteomes" id="UP000318017">
    <property type="component" value="Chromosome"/>
</dbReference>
<evidence type="ECO:0008006" key="7">
    <source>
        <dbReference type="Google" id="ProtNLM"/>
    </source>
</evidence>
<reference evidence="5 6" key="1">
    <citation type="submission" date="2019-02" db="EMBL/GenBank/DDBJ databases">
        <title>Deep-cultivation of Planctomycetes and their phenomic and genomic characterization uncovers novel biology.</title>
        <authorList>
            <person name="Wiegand S."/>
            <person name="Jogler M."/>
            <person name="Boedeker C."/>
            <person name="Pinto D."/>
            <person name="Vollmers J."/>
            <person name="Rivas-Marin E."/>
            <person name="Kohn T."/>
            <person name="Peeters S.H."/>
            <person name="Heuer A."/>
            <person name="Rast P."/>
            <person name="Oberbeckmann S."/>
            <person name="Bunk B."/>
            <person name="Jeske O."/>
            <person name="Meyerdierks A."/>
            <person name="Storesund J.E."/>
            <person name="Kallscheuer N."/>
            <person name="Luecker S."/>
            <person name="Lage O.M."/>
            <person name="Pohl T."/>
            <person name="Merkel B.J."/>
            <person name="Hornburger P."/>
            <person name="Mueller R.-W."/>
            <person name="Bruemmer F."/>
            <person name="Labrenz M."/>
            <person name="Spormann A.M."/>
            <person name="Op den Camp H."/>
            <person name="Overmann J."/>
            <person name="Amann R."/>
            <person name="Jetten M.S.M."/>
            <person name="Mascher T."/>
            <person name="Medema M.H."/>
            <person name="Devos D.P."/>
            <person name="Kaster A.-K."/>
            <person name="Ovreas L."/>
            <person name="Rohde M."/>
            <person name="Galperin M.Y."/>
            <person name="Jogler C."/>
        </authorList>
    </citation>
    <scope>NUCLEOTIDE SEQUENCE [LARGE SCALE GENOMIC DNA]</scope>
    <source>
        <strain evidence="5 6">Q31a</strain>
    </source>
</reference>
<gene>
    <name evidence="5" type="ORF">Q31a_13130</name>
</gene>
<dbReference type="AlphaFoldDB" id="A0A518G389"/>
<proteinExistence type="predicted"/>
<organism evidence="5 6">
    <name type="scientific">Aureliella helgolandensis</name>
    <dbReference type="NCBI Taxonomy" id="2527968"/>
    <lineage>
        <taxon>Bacteria</taxon>
        <taxon>Pseudomonadati</taxon>
        <taxon>Planctomycetota</taxon>
        <taxon>Planctomycetia</taxon>
        <taxon>Pirellulales</taxon>
        <taxon>Pirellulaceae</taxon>
        <taxon>Aureliella</taxon>
    </lineage>
</organism>
<evidence type="ECO:0000313" key="6">
    <source>
        <dbReference type="Proteomes" id="UP000318017"/>
    </source>
</evidence>
<feature type="compositionally biased region" description="Polar residues" evidence="1">
    <location>
        <begin position="421"/>
        <end position="430"/>
    </location>
</feature>
<dbReference type="Pfam" id="PF07635">
    <property type="entry name" value="PSCyt1"/>
    <property type="match status" value="1"/>
</dbReference>
<dbReference type="InterPro" id="IPR022655">
    <property type="entry name" value="DUF1553"/>
</dbReference>
<evidence type="ECO:0000259" key="3">
    <source>
        <dbReference type="Pfam" id="PF07587"/>
    </source>
</evidence>